<evidence type="ECO:0000313" key="6">
    <source>
        <dbReference type="Proteomes" id="UP000494274"/>
    </source>
</evidence>
<gene>
    <name evidence="5" type="ORF">BLA18112_03204</name>
</gene>
<dbReference type="GO" id="GO:0071949">
    <property type="term" value="F:FAD binding"/>
    <property type="evidence" value="ECO:0007669"/>
    <property type="project" value="InterPro"/>
</dbReference>
<feature type="domain" description="FAD-binding" evidence="4">
    <location>
        <begin position="3"/>
        <end position="340"/>
    </location>
</feature>
<accession>A0A6P2VFC8</accession>
<dbReference type="EMBL" id="CABVQI010000009">
    <property type="protein sequence ID" value="VWC89417.1"/>
    <property type="molecule type" value="Genomic_DNA"/>
</dbReference>
<evidence type="ECO:0000256" key="1">
    <source>
        <dbReference type="ARBA" id="ARBA00001974"/>
    </source>
</evidence>
<evidence type="ECO:0000256" key="2">
    <source>
        <dbReference type="ARBA" id="ARBA00022630"/>
    </source>
</evidence>
<dbReference type="InterPro" id="IPR036188">
    <property type="entry name" value="FAD/NAD-bd_sf"/>
</dbReference>
<dbReference type="InterPro" id="IPR002938">
    <property type="entry name" value="FAD-bd"/>
</dbReference>
<comment type="cofactor">
    <cofactor evidence="1">
        <name>FAD</name>
        <dbReference type="ChEBI" id="CHEBI:57692"/>
    </cofactor>
</comment>
<dbReference type="Pfam" id="PF01494">
    <property type="entry name" value="FAD_binding_3"/>
    <property type="match status" value="1"/>
</dbReference>
<keyword evidence="3" id="KW-0274">FAD</keyword>
<reference evidence="5 6" key="1">
    <citation type="submission" date="2019-09" db="EMBL/GenBank/DDBJ databases">
        <authorList>
            <person name="Depoorter E."/>
        </authorList>
    </citation>
    <scope>NUCLEOTIDE SEQUENCE [LARGE SCALE GENOMIC DNA]</scope>
    <source>
        <strain evidence="5">R-18112</strain>
    </source>
</reference>
<evidence type="ECO:0000313" key="5">
    <source>
        <dbReference type="EMBL" id="VWC89417.1"/>
    </source>
</evidence>
<name>A0A6P2VFC8_BURL3</name>
<evidence type="ECO:0000259" key="4">
    <source>
        <dbReference type="Pfam" id="PF01494"/>
    </source>
</evidence>
<proteinExistence type="predicted"/>
<dbReference type="Gene3D" id="3.30.70.2450">
    <property type="match status" value="1"/>
</dbReference>
<dbReference type="Gene3D" id="3.50.50.60">
    <property type="entry name" value="FAD/NAD(P)-binding domain"/>
    <property type="match status" value="1"/>
</dbReference>
<dbReference type="Gene3D" id="3.40.30.120">
    <property type="match status" value="1"/>
</dbReference>
<dbReference type="PRINTS" id="PR00420">
    <property type="entry name" value="RNGMNOXGNASE"/>
</dbReference>
<protein>
    <submittedName>
        <fullName evidence="5">FAD-dependent oxidoreductase</fullName>
    </submittedName>
</protein>
<dbReference type="Proteomes" id="UP000494274">
    <property type="component" value="Unassembled WGS sequence"/>
</dbReference>
<evidence type="ECO:0000256" key="3">
    <source>
        <dbReference type="ARBA" id="ARBA00022827"/>
    </source>
</evidence>
<dbReference type="SUPFAM" id="SSF51905">
    <property type="entry name" value="FAD/NAD(P)-binding domain"/>
    <property type="match status" value="1"/>
</dbReference>
<dbReference type="InterPro" id="IPR050641">
    <property type="entry name" value="RIFMO-like"/>
</dbReference>
<dbReference type="GO" id="GO:0016709">
    <property type="term" value="F:oxidoreductase activity, acting on paired donors, with incorporation or reduction of molecular oxygen, NAD(P)H as one donor, and incorporation of one atom of oxygen"/>
    <property type="evidence" value="ECO:0007669"/>
    <property type="project" value="UniProtKB-ARBA"/>
</dbReference>
<keyword evidence="2" id="KW-0285">Flavoprotein</keyword>
<dbReference type="PANTHER" id="PTHR43004:SF19">
    <property type="entry name" value="BINDING MONOOXYGENASE, PUTATIVE (JCVI)-RELATED"/>
    <property type="match status" value="1"/>
</dbReference>
<dbReference type="AlphaFoldDB" id="A0A6P2VFC8"/>
<dbReference type="PANTHER" id="PTHR43004">
    <property type="entry name" value="TRK SYSTEM POTASSIUM UPTAKE PROTEIN"/>
    <property type="match status" value="1"/>
</dbReference>
<sequence length="521" mass="57858">MEWDVIVVGGGPSGLTIAAELAGMGVRTLVLERRTGGVQSRAGTILPRVLELFDARGIADRFIERTRTIVDFPFRRAHIWAGFPGIQWQYLDSRFGFTLGLPQNLTEEILWSWALESGAEIRTGEEVRELRQHDEGVDVETVGESGATTTFRARYLIGADGGRSVVRTQSGIPFEGHSGTFRGIAVDAVLDAPWRGKRTDVNNEMGWARGYAFGAGITRFNIVHRDRRRAPKDEPVTVDEIRQCLRDIHGTEYGIEELRWASRFDDTMRSVPTFRSGRVMLVGESARIHYPASGVGMNFCLQDAFNLGWKLATVINGTADESILDSYDAERQPVMRALLESVKAQCALQFNFEPDAVALKRRMAEHVIPLPDVQRKLVLELSGLEKPYPREAGSHPLTGQRVPDFDVVTLDGQSVRVAELLRNRRFLLLDLEGESRQFSSIATQGLPIDVVPARLARVPGSMDGVTGMLVRPDAYVAWASSEVGRVDDLRAQMRKWMHGPATRAVFQATGTASRDDRSGIE</sequence>
<dbReference type="RefSeq" id="WP_175044444.1">
    <property type="nucleotide sequence ID" value="NZ_CABVQI010000009.1"/>
</dbReference>
<dbReference type="Pfam" id="PF21274">
    <property type="entry name" value="Rng_hyd_C"/>
    <property type="match status" value="1"/>
</dbReference>
<organism evidence="5 6">
    <name type="scientific">Burkholderia lata (strain ATCC 17760 / DSM 23089 / LMG 22485 / NCIMB 9086 / R18194 / 383)</name>
    <dbReference type="NCBI Taxonomy" id="482957"/>
    <lineage>
        <taxon>Bacteria</taxon>
        <taxon>Pseudomonadati</taxon>
        <taxon>Pseudomonadota</taxon>
        <taxon>Betaproteobacteria</taxon>
        <taxon>Burkholderiales</taxon>
        <taxon>Burkholderiaceae</taxon>
        <taxon>Burkholderia</taxon>
        <taxon>Burkholderia cepacia complex</taxon>
    </lineage>
</organism>